<keyword evidence="2" id="KW-0472">Membrane</keyword>
<proteinExistence type="predicted"/>
<evidence type="ECO:0000313" key="3">
    <source>
        <dbReference type="EMBL" id="ATP56680.1"/>
    </source>
</evidence>
<feature type="region of interest" description="Disordered" evidence="1">
    <location>
        <begin position="1"/>
        <end position="36"/>
    </location>
</feature>
<sequence>MDDLEIKHSEDPHKPHKPIETNYSKHQDDPGPSRQAVDEYDKNGAAPVLKWIIPILVVALLIYWLFFKG</sequence>
<keyword evidence="2" id="KW-1133">Transmembrane helix</keyword>
<protein>
    <submittedName>
        <fullName evidence="3">Uncharacterized protein</fullName>
    </submittedName>
</protein>
<name>A0A2D1U4Z2_9SPHI</name>
<gene>
    <name evidence="3" type="ORF">CPT03_09430</name>
</gene>
<accession>A0A2D1U4Z2</accession>
<organism evidence="3 4">
    <name type="scientific">Pedobacter ginsengisoli</name>
    <dbReference type="NCBI Taxonomy" id="363852"/>
    <lineage>
        <taxon>Bacteria</taxon>
        <taxon>Pseudomonadati</taxon>
        <taxon>Bacteroidota</taxon>
        <taxon>Sphingobacteriia</taxon>
        <taxon>Sphingobacteriales</taxon>
        <taxon>Sphingobacteriaceae</taxon>
        <taxon>Pedobacter</taxon>
    </lineage>
</organism>
<evidence type="ECO:0000256" key="2">
    <source>
        <dbReference type="SAM" id="Phobius"/>
    </source>
</evidence>
<dbReference type="RefSeq" id="WP_099438617.1">
    <property type="nucleotide sequence ID" value="NZ_CP024091.1"/>
</dbReference>
<evidence type="ECO:0000313" key="4">
    <source>
        <dbReference type="Proteomes" id="UP000223749"/>
    </source>
</evidence>
<dbReference type="OrthoDB" id="770939at2"/>
<feature type="transmembrane region" description="Helical" evidence="2">
    <location>
        <begin position="48"/>
        <end position="67"/>
    </location>
</feature>
<keyword evidence="2" id="KW-0812">Transmembrane</keyword>
<evidence type="ECO:0000256" key="1">
    <source>
        <dbReference type="SAM" id="MobiDB-lite"/>
    </source>
</evidence>
<dbReference type="EMBL" id="CP024091">
    <property type="protein sequence ID" value="ATP56680.1"/>
    <property type="molecule type" value="Genomic_DNA"/>
</dbReference>
<dbReference type="Proteomes" id="UP000223749">
    <property type="component" value="Chromosome"/>
</dbReference>
<dbReference type="AlphaFoldDB" id="A0A2D1U4Z2"/>
<keyword evidence="4" id="KW-1185">Reference proteome</keyword>
<reference evidence="3 4" key="1">
    <citation type="submission" date="2017-10" db="EMBL/GenBank/DDBJ databases">
        <title>Whole genome of Pedobacter ginsengisoli T01R-27 isolated from tomato rhizosphere.</title>
        <authorList>
            <person name="Weon H.-Y."/>
            <person name="Lee S.A."/>
            <person name="Sang M.K."/>
            <person name="Song J."/>
        </authorList>
    </citation>
    <scope>NUCLEOTIDE SEQUENCE [LARGE SCALE GENOMIC DNA]</scope>
    <source>
        <strain evidence="3 4">T01R-27</strain>
    </source>
</reference>
<dbReference type="KEGG" id="pgs:CPT03_09430"/>